<evidence type="ECO:0000313" key="6">
    <source>
        <dbReference type="Proteomes" id="UP000075473"/>
    </source>
</evidence>
<dbReference type="RefSeq" id="WP_062140139.1">
    <property type="nucleotide sequence ID" value="NZ_JAMYZR010000001.1"/>
</dbReference>
<dbReference type="PATRIC" id="fig|178900.5.peg.490"/>
<dbReference type="PROSITE" id="PS51257">
    <property type="entry name" value="PROKAR_LIPOPROTEIN"/>
    <property type="match status" value="1"/>
</dbReference>
<dbReference type="Pfam" id="PF06676">
    <property type="entry name" value="DUF1178"/>
    <property type="match status" value="1"/>
</dbReference>
<feature type="region of interest" description="Disordered" evidence="1">
    <location>
        <begin position="54"/>
        <end position="76"/>
    </location>
</feature>
<proteinExistence type="predicted"/>
<evidence type="ECO:0000256" key="1">
    <source>
        <dbReference type="SAM" id="MobiDB-lite"/>
    </source>
</evidence>
<dbReference type="Proteomes" id="UP001523543">
    <property type="component" value="Unassembled WGS sequence"/>
</dbReference>
<comment type="caution">
    <text evidence="2">The sequence shown here is derived from an EMBL/GenBank/DDBJ whole genome shotgun (WGS) entry which is preliminary data.</text>
</comment>
<evidence type="ECO:0000313" key="7">
    <source>
        <dbReference type="Proteomes" id="UP001523543"/>
    </source>
</evidence>
<dbReference type="AlphaFoldDB" id="A0A149Q3L9"/>
<dbReference type="PIRSF" id="PIRSF032131">
    <property type="entry name" value="UCP032131"/>
    <property type="match status" value="1"/>
</dbReference>
<evidence type="ECO:0000313" key="5">
    <source>
        <dbReference type="Proteomes" id="UP000075312"/>
    </source>
</evidence>
<organism evidence="2 6">
    <name type="scientific">Acetobacter cerevisiae</name>
    <dbReference type="NCBI Taxonomy" id="178900"/>
    <lineage>
        <taxon>Bacteria</taxon>
        <taxon>Pseudomonadati</taxon>
        <taxon>Pseudomonadota</taxon>
        <taxon>Alphaproteobacteria</taxon>
        <taxon>Acetobacterales</taxon>
        <taxon>Acetobacteraceae</taxon>
        <taxon>Acetobacter</taxon>
    </lineage>
</organism>
<gene>
    <name evidence="2" type="ORF">AD928_13700</name>
    <name evidence="3" type="ORF">AD952_00470</name>
    <name evidence="4" type="ORF">NKW54_01170</name>
</gene>
<accession>A0A149Q3L9</accession>
<evidence type="ECO:0000313" key="2">
    <source>
        <dbReference type="EMBL" id="KXU91767.1"/>
    </source>
</evidence>
<dbReference type="Proteomes" id="UP000075473">
    <property type="component" value="Unassembled WGS sequence"/>
</dbReference>
<evidence type="ECO:0000313" key="3">
    <source>
        <dbReference type="EMBL" id="KXV73115.1"/>
    </source>
</evidence>
<evidence type="ECO:0000313" key="4">
    <source>
        <dbReference type="EMBL" id="MCP1244555.1"/>
    </source>
</evidence>
<dbReference type="Proteomes" id="UP000075312">
    <property type="component" value="Unassembled WGS sequence"/>
</dbReference>
<reference evidence="4 7" key="2">
    <citation type="submission" date="2022-06" db="EMBL/GenBank/DDBJ databases">
        <title>Acetobacer genomes from food samples.</title>
        <authorList>
            <person name="Sombolestani A."/>
        </authorList>
    </citation>
    <scope>NUCLEOTIDE SEQUENCE [LARGE SCALE GENOMIC DNA]</scope>
    <source>
        <strain evidence="4 7">R-83281</strain>
    </source>
</reference>
<dbReference type="InterPro" id="IPR009562">
    <property type="entry name" value="DUF1178"/>
</dbReference>
<dbReference type="EMBL" id="LHZA01000157">
    <property type="protein sequence ID" value="KXU91767.1"/>
    <property type="molecule type" value="Genomic_DNA"/>
</dbReference>
<keyword evidence="7" id="KW-1185">Reference proteome</keyword>
<name>A0A149Q3L9_9PROT</name>
<sequence>MICYRLRCAAGHEFEGWYRDSATFAQLQAGGFLSCPECGHADVQQALMAPAISKKCSDSPAPRQSPESSVEGATEKAASAVLPDQMVAAFQKIRQAVETGCENVGDRFAEEALRMHHKEAPERGIYGQASEEDRSMLADEGVDVLSIPWVRRADG</sequence>
<protein>
    <submittedName>
        <fullName evidence="4">DUF1178 family protein</fullName>
    </submittedName>
</protein>
<reference evidence="5 6" key="1">
    <citation type="submission" date="2015-06" db="EMBL/GenBank/DDBJ databases">
        <title>Improved classification and identification of acetic acid bacteria using matrix-assisted laser desorption/ionization time-of-flight mass spectrometry; Gluconobacter nephelii and Gluconobacter uchimurae are later heterotypic synonyms of Gluconobacter japonicus and Gluconobacter oxydans, respectively.</title>
        <authorList>
            <person name="Li L."/>
            <person name="Cleenwerck I."/>
            <person name="De Vuyst L."/>
            <person name="Vandamme P."/>
        </authorList>
    </citation>
    <scope>NUCLEOTIDE SEQUENCE [LARGE SCALE GENOMIC DNA]</scope>
    <source>
        <strain evidence="3 5">LMG 1608</strain>
        <strain evidence="2 6">LMG 1625</strain>
    </source>
</reference>
<dbReference type="EMBL" id="LHZY01000001">
    <property type="protein sequence ID" value="KXV73115.1"/>
    <property type="molecule type" value="Genomic_DNA"/>
</dbReference>
<dbReference type="EMBL" id="JAMYZR010000001">
    <property type="protein sequence ID" value="MCP1244555.1"/>
    <property type="molecule type" value="Genomic_DNA"/>
</dbReference>